<evidence type="ECO:0000256" key="2">
    <source>
        <dbReference type="ARBA" id="ARBA00010397"/>
    </source>
</evidence>
<dbReference type="InterPro" id="IPR004458">
    <property type="entry name" value="TIF2_bsu_arc"/>
</dbReference>
<evidence type="ECO:0000313" key="11">
    <source>
        <dbReference type="EMBL" id="OFV67515.1"/>
    </source>
</evidence>
<dbReference type="PROSITE" id="PS50926">
    <property type="entry name" value="TRAM"/>
    <property type="match status" value="1"/>
</dbReference>
<dbReference type="HAMAP" id="MF_00232">
    <property type="entry name" value="eIF_2_beta"/>
    <property type="match status" value="1"/>
</dbReference>
<feature type="domain" description="TRAM" evidence="10">
    <location>
        <begin position="157"/>
        <end position="215"/>
    </location>
</feature>
<dbReference type="NCBIfam" id="NF003067">
    <property type="entry name" value="PRK03988.1"/>
    <property type="match status" value="1"/>
</dbReference>
<dbReference type="Pfam" id="PF01873">
    <property type="entry name" value="eIF-5_eIF-2B"/>
    <property type="match status" value="1"/>
</dbReference>
<dbReference type="InterPro" id="IPR016189">
    <property type="entry name" value="Transl_init_fac_IF2/IF5_N"/>
</dbReference>
<gene>
    <name evidence="9" type="primary">eif2b</name>
    <name evidence="11" type="ORF">SCAL_001433</name>
</gene>
<evidence type="ECO:0000256" key="6">
    <source>
        <dbReference type="ARBA" id="ARBA00022917"/>
    </source>
</evidence>
<dbReference type="AlphaFoldDB" id="A0A1F2P914"/>
<dbReference type="SUPFAM" id="SSF100966">
    <property type="entry name" value="Translation initiation factor 2 beta, aIF2beta, N-terminal domain"/>
    <property type="match status" value="1"/>
</dbReference>
<evidence type="ECO:0000256" key="7">
    <source>
        <dbReference type="ARBA" id="ARBA00031466"/>
    </source>
</evidence>
<keyword evidence="12" id="KW-1185">Reference proteome</keyword>
<sequence>MKGDLKMETANHEAYVVLLDRALEQTPRVVDTTARFTMPEPSIFIEGKTTVFDNFGTIVDYLNRDPDHIMKFLLRELGTAGKIEGSRAIFQGKFSKINIKNILDAYLEEYVICSECGGPDTHLIKNGRIMMLKCDACGAHRSILKRSKPKKDDKAPLIEVGGVYELRIEDVGRKGDGIARMDKYIFYIPYNKKGEVVKVRVKKISGTLVFTELAV</sequence>
<dbReference type="NCBIfam" id="TIGR00311">
    <property type="entry name" value="aIF-2beta"/>
    <property type="match status" value="1"/>
</dbReference>
<dbReference type="GO" id="GO:0003743">
    <property type="term" value="F:translation initiation factor activity"/>
    <property type="evidence" value="ECO:0007669"/>
    <property type="project" value="UniProtKB-UniRule"/>
</dbReference>
<evidence type="ECO:0000259" key="10">
    <source>
        <dbReference type="PROSITE" id="PS50926"/>
    </source>
</evidence>
<dbReference type="STRING" id="1838285.SCAL_001433"/>
<organism evidence="11 12">
    <name type="scientific">Candidatus Syntropharchaeum caldarium</name>
    <dbReference type="NCBI Taxonomy" id="1838285"/>
    <lineage>
        <taxon>Archaea</taxon>
        <taxon>Methanobacteriati</taxon>
        <taxon>Methanobacteriota</taxon>
        <taxon>Stenosarchaea group</taxon>
        <taxon>Methanomicrobia</taxon>
        <taxon>Methanosarcinales</taxon>
        <taxon>ANME-2 cluster</taxon>
        <taxon>Candidatus Syntropharchaeum</taxon>
    </lineage>
</organism>
<comment type="subunit">
    <text evidence="3 9">Heterotrimer composed of an alpha, a beta and a gamma chain.</text>
</comment>
<evidence type="ECO:0000313" key="12">
    <source>
        <dbReference type="Proteomes" id="UP000186940"/>
    </source>
</evidence>
<dbReference type="Gene3D" id="3.30.30.170">
    <property type="match status" value="1"/>
</dbReference>
<dbReference type="NCBIfam" id="NF008993">
    <property type="entry name" value="PRK12336.1"/>
    <property type="match status" value="1"/>
</dbReference>
<proteinExistence type="inferred from homology"/>
<reference evidence="11" key="1">
    <citation type="submission" date="2016-05" db="EMBL/GenBank/DDBJ databases">
        <title>Microbial consortia oxidize butane by reversing methanogenesis.</title>
        <authorList>
            <person name="Laso-Perez R."/>
            <person name="Richter M."/>
            <person name="Wegener G."/>
            <person name="Musat F."/>
        </authorList>
    </citation>
    <scope>NUCLEOTIDE SEQUENCE [LARGE SCALE GENOMIC DNA]</scope>
    <source>
        <strain evidence="11">BOX2</strain>
    </source>
</reference>
<dbReference type="SUPFAM" id="SSF50249">
    <property type="entry name" value="Nucleic acid-binding proteins"/>
    <property type="match status" value="1"/>
</dbReference>
<evidence type="ECO:0000256" key="3">
    <source>
        <dbReference type="ARBA" id="ARBA00011243"/>
    </source>
</evidence>
<evidence type="ECO:0000256" key="4">
    <source>
        <dbReference type="ARBA" id="ARBA00022314"/>
    </source>
</evidence>
<dbReference type="Proteomes" id="UP000186940">
    <property type="component" value="Unassembled WGS sequence"/>
</dbReference>
<dbReference type="PATRIC" id="fig|1838285.3.peg.1456"/>
<keyword evidence="5 9" id="KW-0396">Initiation factor</keyword>
<dbReference type="InterPro" id="IPR002735">
    <property type="entry name" value="Transl_init_fac_IF2/IF5_dom"/>
</dbReference>
<dbReference type="Pfam" id="PF01938">
    <property type="entry name" value="TRAM"/>
    <property type="match status" value="1"/>
</dbReference>
<comment type="function">
    <text evidence="1 9">eIF-2 functions in the early steps of protein synthesis by forming a ternary complex with GTP and initiator tRNA.</text>
</comment>
<accession>A0A1F2P914</accession>
<protein>
    <recommendedName>
        <fullName evidence="4 9">Translation initiation factor 2 subunit beta</fullName>
    </recommendedName>
    <alternativeName>
        <fullName evidence="7 9">aIF2-beta</fullName>
    </alternativeName>
    <alternativeName>
        <fullName evidence="8 9">eIF-2-beta</fullName>
    </alternativeName>
</protein>
<dbReference type="SUPFAM" id="SSF75689">
    <property type="entry name" value="Zinc-binding domain of translation initiation factor 2 beta"/>
    <property type="match status" value="1"/>
</dbReference>
<dbReference type="InterPro" id="IPR016190">
    <property type="entry name" value="Transl_init_fac_IF2/IF5_Zn-bd"/>
</dbReference>
<dbReference type="InterPro" id="IPR045196">
    <property type="entry name" value="IF2/IF5"/>
</dbReference>
<dbReference type="SMART" id="SM00653">
    <property type="entry name" value="eIF2B_5"/>
    <property type="match status" value="1"/>
</dbReference>
<evidence type="ECO:0000256" key="9">
    <source>
        <dbReference type="HAMAP-Rule" id="MF_00232"/>
    </source>
</evidence>
<dbReference type="Gene3D" id="2.40.50.140">
    <property type="entry name" value="Nucleic acid-binding proteins"/>
    <property type="match status" value="1"/>
</dbReference>
<evidence type="ECO:0000256" key="8">
    <source>
        <dbReference type="ARBA" id="ARBA00032408"/>
    </source>
</evidence>
<dbReference type="FunFam" id="3.30.30.170:FF:000001">
    <property type="entry name" value="Eukaryotic translation initiation factor 2 subunit"/>
    <property type="match status" value="1"/>
</dbReference>
<evidence type="ECO:0000256" key="1">
    <source>
        <dbReference type="ARBA" id="ARBA00003323"/>
    </source>
</evidence>
<comment type="similarity">
    <text evidence="2 9">Belongs to the eIF-2-beta/eIF-5 family.</text>
</comment>
<name>A0A1F2P914_9EURY</name>
<dbReference type="InterPro" id="IPR012340">
    <property type="entry name" value="NA-bd_OB-fold"/>
</dbReference>
<evidence type="ECO:0000256" key="5">
    <source>
        <dbReference type="ARBA" id="ARBA00022540"/>
    </source>
</evidence>
<comment type="caution">
    <text evidence="11">The sequence shown here is derived from an EMBL/GenBank/DDBJ whole genome shotgun (WGS) entry which is preliminary data.</text>
</comment>
<dbReference type="PANTHER" id="PTHR23001">
    <property type="entry name" value="EUKARYOTIC TRANSLATION INITIATION FACTOR"/>
    <property type="match status" value="1"/>
</dbReference>
<keyword evidence="6 9" id="KW-0648">Protein biosynthesis</keyword>
<dbReference type="InterPro" id="IPR002792">
    <property type="entry name" value="TRAM_dom"/>
</dbReference>
<dbReference type="PANTHER" id="PTHR23001:SF3">
    <property type="entry name" value="EUKARYOTIC TRANSLATION INITIATION FACTOR 2 SUBUNIT 2"/>
    <property type="match status" value="1"/>
</dbReference>
<dbReference type="EMBL" id="LYOS01000004">
    <property type="protein sequence ID" value="OFV67515.1"/>
    <property type="molecule type" value="Genomic_DNA"/>
</dbReference>